<comment type="caution">
    <text evidence="1">The sequence shown here is derived from an EMBL/GenBank/DDBJ whole genome shotgun (WGS) entry which is preliminary data.</text>
</comment>
<protein>
    <submittedName>
        <fullName evidence="1">Uncharacterized protein</fullName>
    </submittedName>
</protein>
<reference evidence="1 2" key="1">
    <citation type="submission" date="2021-02" db="EMBL/GenBank/DDBJ databases">
        <title>Leishmania (Mundinia) enrietti genome sequencing and assembly.</title>
        <authorList>
            <person name="Almutairi H."/>
            <person name="Gatherer D."/>
        </authorList>
    </citation>
    <scope>NUCLEOTIDE SEQUENCE [LARGE SCALE GENOMIC DNA]</scope>
    <source>
        <strain evidence="1">CUR178</strain>
    </source>
</reference>
<proteinExistence type="predicted"/>
<dbReference type="KEGG" id="lenr:94172007"/>
<dbReference type="RefSeq" id="XP_067694574.1">
    <property type="nucleotide sequence ID" value="XM_067836497.1"/>
</dbReference>
<organism evidence="1 2">
    <name type="scientific">Leishmania enriettii</name>
    <dbReference type="NCBI Taxonomy" id="5663"/>
    <lineage>
        <taxon>Eukaryota</taxon>
        <taxon>Discoba</taxon>
        <taxon>Euglenozoa</taxon>
        <taxon>Kinetoplastea</taxon>
        <taxon>Metakinetoplastina</taxon>
        <taxon>Trypanosomatida</taxon>
        <taxon>Trypanosomatidae</taxon>
        <taxon>Leishmaniinae</taxon>
        <taxon>Leishmania</taxon>
    </lineage>
</organism>
<gene>
    <name evidence="1" type="ORF">CUR178_04798</name>
</gene>
<dbReference type="GeneID" id="94172007"/>
<dbReference type="EMBL" id="JAFHKP010000014">
    <property type="protein sequence ID" value="KAG5483219.1"/>
    <property type="molecule type" value="Genomic_DNA"/>
</dbReference>
<sequence>MPRITQPWLCVVGKAVGGVLPTSWALKMGGGRATMAATTRSVGIEWASEATRPSLHPLSGPQGAERSRAFGVYGFAAATNHAEASLKRRRAWMEGTVAAAKAGQGSLLPPPATTLPANATVPADASAVVASDRAQRMDGLNSAAAGAILDSASFCEVRQAALHEGASPSAAAPPLAAGIRVPLHLLATFILQESRICGTQRRLSMNGAASAVVREDSIANARRQPKRRSPFAALRWPFSSSLSSILYFDLLARETRGFTRRAETSAAALLSPPEVRTASPELLVLFSQVLQLKQRDAVTLSGAAAAEEETIEEVTTAVLAERCSRLCY</sequence>
<evidence type="ECO:0000313" key="2">
    <source>
        <dbReference type="Proteomes" id="UP000674179"/>
    </source>
</evidence>
<name>A0A836H1S5_LEIEN</name>
<dbReference type="AlphaFoldDB" id="A0A836H1S5"/>
<evidence type="ECO:0000313" key="1">
    <source>
        <dbReference type="EMBL" id="KAG5483219.1"/>
    </source>
</evidence>
<dbReference type="Proteomes" id="UP000674179">
    <property type="component" value="Chromosome 14"/>
</dbReference>
<accession>A0A836H1S5</accession>
<keyword evidence="2" id="KW-1185">Reference proteome</keyword>